<feature type="transmembrane region" description="Helical" evidence="11">
    <location>
        <begin position="250"/>
        <end position="272"/>
    </location>
</feature>
<dbReference type="InterPro" id="IPR036259">
    <property type="entry name" value="MFS_trans_sf"/>
</dbReference>
<feature type="transmembrane region" description="Helical" evidence="11">
    <location>
        <begin position="85"/>
        <end position="105"/>
    </location>
</feature>
<accession>A0ABT0GIY4</accession>
<keyword evidence="7" id="KW-0762">Sugar transport</keyword>
<dbReference type="CDD" id="cd17394">
    <property type="entry name" value="MFS_FucP_like"/>
    <property type="match status" value="1"/>
</dbReference>
<dbReference type="InterPro" id="IPR011701">
    <property type="entry name" value="MFS"/>
</dbReference>
<dbReference type="PANTHER" id="PTHR43702">
    <property type="entry name" value="L-FUCOSE-PROTON SYMPORTER"/>
    <property type="match status" value="1"/>
</dbReference>
<keyword evidence="5" id="KW-1003">Cell membrane</keyword>
<keyword evidence="13" id="KW-1185">Reference proteome</keyword>
<feature type="transmembrane region" description="Helical" evidence="11">
    <location>
        <begin position="376"/>
        <end position="395"/>
    </location>
</feature>
<organism evidence="12 13">
    <name type="scientific">Pseudomarimonas salicorniae</name>
    <dbReference type="NCBI Taxonomy" id="2933270"/>
    <lineage>
        <taxon>Bacteria</taxon>
        <taxon>Pseudomonadati</taxon>
        <taxon>Pseudomonadota</taxon>
        <taxon>Gammaproteobacteria</taxon>
        <taxon>Lysobacterales</taxon>
        <taxon>Lysobacteraceae</taxon>
        <taxon>Pseudomarimonas</taxon>
    </lineage>
</organism>
<dbReference type="InterPro" id="IPR050375">
    <property type="entry name" value="MFS_TsgA-like"/>
</dbReference>
<evidence type="ECO:0000256" key="7">
    <source>
        <dbReference type="ARBA" id="ARBA00022597"/>
    </source>
</evidence>
<dbReference type="RefSeq" id="WP_248209364.1">
    <property type="nucleotide sequence ID" value="NZ_JALNMH010000009.1"/>
</dbReference>
<evidence type="ECO:0000256" key="8">
    <source>
        <dbReference type="ARBA" id="ARBA00022692"/>
    </source>
</evidence>
<feature type="transmembrane region" description="Helical" evidence="11">
    <location>
        <begin position="292"/>
        <end position="310"/>
    </location>
</feature>
<feature type="transmembrane region" description="Helical" evidence="11">
    <location>
        <begin position="317"/>
        <end position="335"/>
    </location>
</feature>
<name>A0ABT0GIY4_9GAMM</name>
<keyword evidence="6" id="KW-0997">Cell inner membrane</keyword>
<comment type="function">
    <text evidence="1">Intake of glucose and galactose.</text>
</comment>
<comment type="caution">
    <text evidence="12">The sequence shown here is derived from an EMBL/GenBank/DDBJ whole genome shotgun (WGS) entry which is preliminary data.</text>
</comment>
<evidence type="ECO:0000256" key="11">
    <source>
        <dbReference type="SAM" id="Phobius"/>
    </source>
</evidence>
<feature type="transmembrane region" description="Helical" evidence="11">
    <location>
        <begin position="23"/>
        <end position="44"/>
    </location>
</feature>
<reference evidence="12" key="1">
    <citation type="submission" date="2022-04" db="EMBL/GenBank/DDBJ databases">
        <title>Lysobacter sp. CAU 1642 isolated from sea sand.</title>
        <authorList>
            <person name="Kim W."/>
        </authorList>
    </citation>
    <scope>NUCLEOTIDE SEQUENCE</scope>
    <source>
        <strain evidence="12">CAU 1642</strain>
    </source>
</reference>
<protein>
    <submittedName>
        <fullName evidence="12">Sugar MFS transporter</fullName>
    </submittedName>
</protein>
<dbReference type="Proteomes" id="UP001431449">
    <property type="component" value="Unassembled WGS sequence"/>
</dbReference>
<keyword evidence="4" id="KW-0813">Transport</keyword>
<evidence type="ECO:0000256" key="10">
    <source>
        <dbReference type="ARBA" id="ARBA00023136"/>
    </source>
</evidence>
<evidence type="ECO:0000313" key="13">
    <source>
        <dbReference type="Proteomes" id="UP001431449"/>
    </source>
</evidence>
<proteinExistence type="inferred from homology"/>
<evidence type="ECO:0000256" key="5">
    <source>
        <dbReference type="ARBA" id="ARBA00022475"/>
    </source>
</evidence>
<dbReference type="PANTHER" id="PTHR43702:SF3">
    <property type="entry name" value="PROTEIN TSGA"/>
    <property type="match status" value="1"/>
</dbReference>
<feature type="transmembrane region" description="Helical" evidence="11">
    <location>
        <begin position="112"/>
        <end position="133"/>
    </location>
</feature>
<comment type="similarity">
    <text evidence="3">Belongs to the major facilitator superfamily. FHS transporter (TC 2.A.1.7) family.</text>
</comment>
<evidence type="ECO:0000256" key="6">
    <source>
        <dbReference type="ARBA" id="ARBA00022519"/>
    </source>
</evidence>
<evidence type="ECO:0000256" key="4">
    <source>
        <dbReference type="ARBA" id="ARBA00022448"/>
    </source>
</evidence>
<evidence type="ECO:0000256" key="2">
    <source>
        <dbReference type="ARBA" id="ARBA00004429"/>
    </source>
</evidence>
<evidence type="ECO:0000256" key="3">
    <source>
        <dbReference type="ARBA" id="ARBA00009120"/>
    </source>
</evidence>
<dbReference type="SUPFAM" id="SSF103473">
    <property type="entry name" value="MFS general substrate transporter"/>
    <property type="match status" value="1"/>
</dbReference>
<evidence type="ECO:0000256" key="9">
    <source>
        <dbReference type="ARBA" id="ARBA00022989"/>
    </source>
</evidence>
<keyword evidence="9 11" id="KW-1133">Transmembrane helix</keyword>
<dbReference type="EMBL" id="JALNMH010000009">
    <property type="protein sequence ID" value="MCK7594317.1"/>
    <property type="molecule type" value="Genomic_DNA"/>
</dbReference>
<evidence type="ECO:0000256" key="1">
    <source>
        <dbReference type="ARBA" id="ARBA00003321"/>
    </source>
</evidence>
<dbReference type="NCBIfam" id="TIGR01272">
    <property type="entry name" value="gluP"/>
    <property type="match status" value="1"/>
</dbReference>
<comment type="subcellular location">
    <subcellularLocation>
        <location evidence="2">Cell inner membrane</location>
        <topology evidence="2">Multi-pass membrane protein</topology>
    </subcellularLocation>
</comment>
<dbReference type="InterPro" id="IPR005964">
    <property type="entry name" value="Glc/Gal_transptr_bac"/>
</dbReference>
<feature type="transmembrane region" description="Helical" evidence="11">
    <location>
        <begin position="205"/>
        <end position="223"/>
    </location>
</feature>
<feature type="transmembrane region" description="Helical" evidence="11">
    <location>
        <begin position="51"/>
        <end position="73"/>
    </location>
</feature>
<feature type="transmembrane region" description="Helical" evidence="11">
    <location>
        <begin position="401"/>
        <end position="423"/>
    </location>
</feature>
<dbReference type="Gene3D" id="1.20.1250.20">
    <property type="entry name" value="MFS general substrate transporter like domains"/>
    <property type="match status" value="2"/>
</dbReference>
<keyword evidence="10 11" id="KW-0472">Membrane</keyword>
<keyword evidence="8 11" id="KW-0812">Transmembrane</keyword>
<evidence type="ECO:0000313" key="12">
    <source>
        <dbReference type="EMBL" id="MCK7594317.1"/>
    </source>
</evidence>
<dbReference type="Pfam" id="PF07690">
    <property type="entry name" value="MFS_1"/>
    <property type="match status" value="1"/>
</dbReference>
<gene>
    <name evidence="12" type="ORF">M0G41_11635</name>
</gene>
<feature type="transmembrane region" description="Helical" evidence="11">
    <location>
        <begin position="341"/>
        <end position="364"/>
    </location>
</feature>
<sequence>MNLGHPQAAAAVVPAPAPAHGRALVIVTILFFMWGLLTSLNDVLIPHLKSIYTLTYVQAMLVQFCFFGAYFVVSIPAGGLVRRIGYQNGAVAGLIIAATGCALFYPAASSGYALFLFALFVLASGITILQVAANPFVTLLGDPKTASSRLTLTQAFNSLGTTVGPLFGGLLILGGAAVIAESELAAMDEAQRAAHRAAEAATVQGPYLLLAGLLLVLAVFFALSRLPKVEHAQESSEATPGFGVLRHRNLLLGAIAIFLYVGAEVSIGSFLVNFFSEPYIAGLDHASAATFVAYYWGGAMVGRFIGFAVMRRISPGLVLGFNAAAAIALILVAVLGDGRLAMWAILAVGLFNSIMFPTIFSIALHGLGARTGQGSGVLCMAIVGGAIVPFIQGFVADGVGIQPSFLVPMVCYAFILWFGLRYARVFHGGDLSR</sequence>